<dbReference type="Pfam" id="PF12259">
    <property type="entry name" value="Baculo_F"/>
    <property type="match status" value="1"/>
</dbReference>
<keyword evidence="1" id="KW-0812">Transmembrane</keyword>
<evidence type="ECO:0000313" key="3">
    <source>
        <dbReference type="EMBL" id="QKV50069.1"/>
    </source>
</evidence>
<keyword evidence="1" id="KW-0472">Membrane</keyword>
<evidence type="ECO:0000256" key="1">
    <source>
        <dbReference type="SAM" id="Phobius"/>
    </source>
</evidence>
<protein>
    <submittedName>
        <fullName evidence="3">ORF26 protein</fullName>
    </submittedName>
</protein>
<sequence length="553" mass="64257">MCLFNKFFKMYLLFFIVVTVSGEYARVQKFDEGGGLHYEPVGRLGFVVNSWNFVLNIDYNELASRLDVIKNLTMSLKSNCSEANVNFENKLHNLHSLHDIIHYSLAHRKKRQRRELLGGAFNFVGRFNKYVYGTMDDEDAELLYDVVRHENNTEYRVVELSQQTLKIANYIEKVMQSEAVTCFEINRKINYLRDSMEDIESTYNKIINAIQMALNTNRVSPHIISPIQILEQMKKIDFVDLETQWVVKPDLKNVHTIMHIINCRVFLNSDNQIMFVMQIPRIDKITFNMYKVVPVPDCDGGNVCKFIVTQSQYIGYSDKMYVRLDDLNPCLTLDFMTLCYGSMTTKYISTTSDCDVQMLLHADKNKCEIKASKFYSEIFESLNNMNSWLYMVSSDTFVNVRCGEREDEQLLLSGTGILTALNYCKFKTSKSVLISNNVGKNTINSFNVVHYNFSNFYLPKHFDTNFIIKKLDYNSLSDVSKHLKKLTSIEETLLVRQQGDRSHADWYKNLFGNWWWELKFIIYATLFLIVLLAINRLRSCVGGGVTLSILKPL</sequence>
<name>A0A7U3MXK1_9BBAC</name>
<accession>A0A7U3MXK1</accession>
<gene>
    <name evidence="3" type="primary">ORF26</name>
</gene>
<proteinExistence type="predicted"/>
<dbReference type="InterPro" id="IPR022048">
    <property type="entry name" value="Envelope_fusion-like"/>
</dbReference>
<dbReference type="EMBL" id="MN099284">
    <property type="protein sequence ID" value="QKV49951.1"/>
    <property type="molecule type" value="Genomic_DNA"/>
</dbReference>
<organism evidence="3">
    <name type="scientific">Plutella xylostella granulovirus</name>
    <dbReference type="NCBI Taxonomy" id="98383"/>
    <lineage>
        <taxon>Viruses</taxon>
        <taxon>Viruses incertae sedis</taxon>
        <taxon>Naldaviricetes</taxon>
        <taxon>Lefavirales</taxon>
        <taxon>Baculoviridae</taxon>
        <taxon>Betabaculovirus</taxon>
        <taxon>Betabaculovirus pluxylostellae</taxon>
    </lineage>
</organism>
<dbReference type="EMBL" id="MN099285">
    <property type="protein sequence ID" value="QKV50069.1"/>
    <property type="molecule type" value="Genomic_DNA"/>
</dbReference>
<evidence type="ECO:0000313" key="2">
    <source>
        <dbReference type="EMBL" id="QKV49951.1"/>
    </source>
</evidence>
<keyword evidence="1" id="KW-1133">Transmembrane helix</keyword>
<reference evidence="3" key="1">
    <citation type="submission" date="2019-06" db="EMBL/GenBank/DDBJ databases">
        <title>Plutella xylostella granulovirus.</title>
        <authorList>
            <person name="Li L."/>
            <person name="Zhang M."/>
        </authorList>
    </citation>
    <scope>NUCLEOTIDE SEQUENCE</scope>
    <source>
        <strain evidence="3">PlxyGV_B</strain>
        <strain evidence="2">PlxyGV_W</strain>
    </source>
</reference>
<feature type="transmembrane region" description="Helical" evidence="1">
    <location>
        <begin position="514"/>
        <end position="534"/>
    </location>
</feature>